<evidence type="ECO:0000256" key="5">
    <source>
        <dbReference type="ARBA" id="ARBA00022679"/>
    </source>
</evidence>
<dbReference type="PANTHER" id="PTHR43065:SF10">
    <property type="entry name" value="PEROXIDE STRESS-ACTIVATED HISTIDINE KINASE MAK3"/>
    <property type="match status" value="1"/>
</dbReference>
<evidence type="ECO:0000256" key="4">
    <source>
        <dbReference type="ARBA" id="ARBA00022553"/>
    </source>
</evidence>
<keyword evidence="8" id="KW-0067">ATP-binding</keyword>
<evidence type="ECO:0000256" key="3">
    <source>
        <dbReference type="ARBA" id="ARBA00012438"/>
    </source>
</evidence>
<keyword evidence="10" id="KW-1133">Transmembrane helix</keyword>
<evidence type="ECO:0000256" key="2">
    <source>
        <dbReference type="ARBA" id="ARBA00004370"/>
    </source>
</evidence>
<evidence type="ECO:0000259" key="12">
    <source>
        <dbReference type="PROSITE" id="PS50885"/>
    </source>
</evidence>
<evidence type="ECO:0000256" key="8">
    <source>
        <dbReference type="ARBA" id="ARBA00022840"/>
    </source>
</evidence>
<dbReference type="InterPro" id="IPR005467">
    <property type="entry name" value="His_kinase_dom"/>
</dbReference>
<dbReference type="InterPro" id="IPR004358">
    <property type="entry name" value="Sig_transdc_His_kin-like_C"/>
</dbReference>
<dbReference type="GO" id="GO:0016020">
    <property type="term" value="C:membrane"/>
    <property type="evidence" value="ECO:0007669"/>
    <property type="project" value="UniProtKB-SubCell"/>
</dbReference>
<accession>A6W3N4</accession>
<evidence type="ECO:0000259" key="11">
    <source>
        <dbReference type="PROSITE" id="PS50109"/>
    </source>
</evidence>
<dbReference type="Gene3D" id="3.30.565.10">
    <property type="entry name" value="Histidine kinase-like ATPase, C-terminal domain"/>
    <property type="match status" value="1"/>
</dbReference>
<feature type="transmembrane region" description="Helical" evidence="10">
    <location>
        <begin position="60"/>
        <end position="79"/>
    </location>
</feature>
<evidence type="ECO:0000313" key="13">
    <source>
        <dbReference type="EMBL" id="ABR73313.1"/>
    </source>
</evidence>
<dbReference type="GO" id="GO:0005524">
    <property type="term" value="F:ATP binding"/>
    <property type="evidence" value="ECO:0007669"/>
    <property type="project" value="UniProtKB-KW"/>
</dbReference>
<dbReference type="SUPFAM" id="SSF55874">
    <property type="entry name" value="ATPase domain of HSP90 chaperone/DNA topoisomerase II/histidine kinase"/>
    <property type="match status" value="1"/>
</dbReference>
<evidence type="ECO:0000256" key="1">
    <source>
        <dbReference type="ARBA" id="ARBA00000085"/>
    </source>
</evidence>
<dbReference type="InterPro" id="IPR036097">
    <property type="entry name" value="HisK_dim/P_sf"/>
</dbReference>
<dbReference type="Pfam" id="PF00512">
    <property type="entry name" value="HisKA"/>
    <property type="match status" value="1"/>
</dbReference>
<dbReference type="SMART" id="SM00387">
    <property type="entry name" value="HATPase_c"/>
    <property type="match status" value="1"/>
</dbReference>
<keyword evidence="7 13" id="KW-0418">Kinase</keyword>
<dbReference type="Gene3D" id="1.10.287.130">
    <property type="match status" value="1"/>
</dbReference>
<sequence>MKYFKNKLCVLTKPKGNRHEQTASFFVHTILIAVTYSNTTPLKGLIKLFKRQNKRLSNRYLLLSLVVALVPLLVFSGLYDTYLNQLVIKISSEQLSTRVATVQNEFQANLRERLYQLDVLADELDNPQIYTLDGAQSLSSELQTLLRIQTDLQNVYGIAFFDEHKQYLWSFPEYAYSQNRYDQSLIYPVTQFEDAGIYGPENYSFDRPSSVLLLKQINTSSFAIEHAPYIGIILRFNSLASIPKILGVDGIYTPLLDVPGDRLFDIVGQPVDKDTSINTSYDLLPNWSLKLRQNKDLSSPPSAEMRYWLILLVLFTAAGLLLLHWYISKRLNRQLDKLIDRVESIAAGDLDSPVPLQPGTELKRLTLAIDRMRLQLHHVIQASVEMERQASLGQLAAGLAHDIRNPLTIIRMTIQTLIKRESNPQHNEMLVMVEEEIERVNRVIENLLNFARPTQPKLEKISLIELLEGIRALVNASARKQNVGITLDCDPLLEITADLSHIRQILMNLILNAIQAMPTEGGQITLLGSKKDGQIILSVIDNGKGIPTSLMPRVSEPFFTTKSAGTGLGLAICHVLAKSNHAELSIESQENAGTKVQLCFQNDRIEEDKYE</sequence>
<feature type="domain" description="Histidine kinase" evidence="11">
    <location>
        <begin position="398"/>
        <end position="604"/>
    </location>
</feature>
<dbReference type="Pfam" id="PF02518">
    <property type="entry name" value="HATPase_c"/>
    <property type="match status" value="1"/>
</dbReference>
<reference evidence="13" key="1">
    <citation type="submission" date="2007-06" db="EMBL/GenBank/DDBJ databases">
        <title>Complete sequence of Marinomonas sp. MWYL1.</title>
        <authorList>
            <consortium name="US DOE Joint Genome Institute"/>
            <person name="Copeland A."/>
            <person name="Lucas S."/>
            <person name="Lapidus A."/>
            <person name="Barry K."/>
            <person name="Glavina del Rio T."/>
            <person name="Dalin E."/>
            <person name="Tice H."/>
            <person name="Pitluck S."/>
            <person name="Kiss H."/>
            <person name="Brettin T."/>
            <person name="Bruce D."/>
            <person name="Detter J.C."/>
            <person name="Han C."/>
            <person name="Schmutz J."/>
            <person name="Larimer F."/>
            <person name="Land M."/>
            <person name="Hauser L."/>
            <person name="Kyrpides N."/>
            <person name="Kim E."/>
            <person name="Johnston A.W.B."/>
            <person name="Todd J.D."/>
            <person name="Rogers R."/>
            <person name="Wexler M."/>
            <person name="Bond P.L."/>
            <person name="Li Y."/>
            <person name="Richardson P."/>
        </authorList>
    </citation>
    <scope>NUCLEOTIDE SEQUENCE [LARGE SCALE GENOMIC DNA]</scope>
    <source>
        <strain evidence="13">MWYL1</strain>
    </source>
</reference>
<gene>
    <name evidence="13" type="ordered locus">Mmwyl1_4418</name>
</gene>
<evidence type="ECO:0000256" key="6">
    <source>
        <dbReference type="ARBA" id="ARBA00022741"/>
    </source>
</evidence>
<dbReference type="STRING" id="400668.Mmwyl1_4418"/>
<keyword evidence="5" id="KW-0808">Transferase</keyword>
<keyword evidence="10" id="KW-0472">Membrane</keyword>
<dbReference type="Gene3D" id="6.10.340.10">
    <property type="match status" value="1"/>
</dbReference>
<dbReference type="AlphaFoldDB" id="A6W3N4"/>
<dbReference type="GO" id="GO:0000155">
    <property type="term" value="F:phosphorelay sensor kinase activity"/>
    <property type="evidence" value="ECO:0007669"/>
    <property type="project" value="InterPro"/>
</dbReference>
<dbReference type="SUPFAM" id="SSF47384">
    <property type="entry name" value="Homodimeric domain of signal transducing histidine kinase"/>
    <property type="match status" value="1"/>
</dbReference>
<dbReference type="PROSITE" id="PS50109">
    <property type="entry name" value="HIS_KIN"/>
    <property type="match status" value="1"/>
</dbReference>
<keyword evidence="6" id="KW-0547">Nucleotide-binding</keyword>
<dbReference type="EMBL" id="CP000749">
    <property type="protein sequence ID" value="ABR73313.1"/>
    <property type="molecule type" value="Genomic_DNA"/>
</dbReference>
<dbReference type="EC" id="2.7.13.3" evidence="3"/>
<dbReference type="PANTHER" id="PTHR43065">
    <property type="entry name" value="SENSOR HISTIDINE KINASE"/>
    <property type="match status" value="1"/>
</dbReference>
<keyword evidence="10" id="KW-0812">Transmembrane</keyword>
<feature type="transmembrane region" description="Helical" evidence="10">
    <location>
        <begin position="307"/>
        <end position="327"/>
    </location>
</feature>
<proteinExistence type="predicted"/>
<dbReference type="eggNOG" id="COG4191">
    <property type="taxonomic scope" value="Bacteria"/>
</dbReference>
<evidence type="ECO:0000256" key="10">
    <source>
        <dbReference type="SAM" id="Phobius"/>
    </source>
</evidence>
<comment type="catalytic activity">
    <reaction evidence="1">
        <text>ATP + protein L-histidine = ADP + protein N-phospho-L-histidine.</text>
        <dbReference type="EC" id="2.7.13.3"/>
    </reaction>
</comment>
<name>A6W3N4_MARMS</name>
<dbReference type="OrthoDB" id="1931120at2"/>
<keyword evidence="4" id="KW-0597">Phosphoprotein</keyword>
<dbReference type="PROSITE" id="PS50885">
    <property type="entry name" value="HAMP"/>
    <property type="match status" value="1"/>
</dbReference>
<comment type="subcellular location">
    <subcellularLocation>
        <location evidence="2">Membrane</location>
    </subcellularLocation>
</comment>
<dbReference type="SMART" id="SM00304">
    <property type="entry name" value="HAMP"/>
    <property type="match status" value="1"/>
</dbReference>
<dbReference type="Pfam" id="PF00672">
    <property type="entry name" value="HAMP"/>
    <property type="match status" value="1"/>
</dbReference>
<feature type="domain" description="HAMP" evidence="12">
    <location>
        <begin position="329"/>
        <end position="381"/>
    </location>
</feature>
<organism evidence="13">
    <name type="scientific">Marinomonas sp. (strain MWYL1)</name>
    <dbReference type="NCBI Taxonomy" id="400668"/>
    <lineage>
        <taxon>Bacteria</taxon>
        <taxon>Pseudomonadati</taxon>
        <taxon>Pseudomonadota</taxon>
        <taxon>Gammaproteobacteria</taxon>
        <taxon>Oceanospirillales</taxon>
        <taxon>Oceanospirillaceae</taxon>
        <taxon>Marinomonas</taxon>
    </lineage>
</organism>
<dbReference type="CDD" id="cd06225">
    <property type="entry name" value="HAMP"/>
    <property type="match status" value="1"/>
</dbReference>
<dbReference type="InterPro" id="IPR003660">
    <property type="entry name" value="HAMP_dom"/>
</dbReference>
<dbReference type="InterPro" id="IPR036890">
    <property type="entry name" value="HATPase_C_sf"/>
</dbReference>
<dbReference type="KEGG" id="mmw:Mmwyl1_4418"/>
<evidence type="ECO:0000256" key="9">
    <source>
        <dbReference type="ARBA" id="ARBA00023012"/>
    </source>
</evidence>
<dbReference type="SMART" id="SM00388">
    <property type="entry name" value="HisKA"/>
    <property type="match status" value="1"/>
</dbReference>
<dbReference type="CDD" id="cd00075">
    <property type="entry name" value="HATPase"/>
    <property type="match status" value="1"/>
</dbReference>
<dbReference type="CDD" id="cd00082">
    <property type="entry name" value="HisKA"/>
    <property type="match status" value="1"/>
</dbReference>
<dbReference type="InterPro" id="IPR003661">
    <property type="entry name" value="HisK_dim/P_dom"/>
</dbReference>
<dbReference type="InterPro" id="IPR003594">
    <property type="entry name" value="HATPase_dom"/>
</dbReference>
<keyword evidence="9" id="KW-0902">Two-component regulatory system</keyword>
<protein>
    <recommendedName>
        <fullName evidence="3">histidine kinase</fullName>
        <ecNumber evidence="3">2.7.13.3</ecNumber>
    </recommendedName>
</protein>
<dbReference type="SUPFAM" id="SSF158472">
    <property type="entry name" value="HAMP domain-like"/>
    <property type="match status" value="1"/>
</dbReference>
<evidence type="ECO:0000256" key="7">
    <source>
        <dbReference type="ARBA" id="ARBA00022777"/>
    </source>
</evidence>
<dbReference type="HOGENOM" id="CLU_475529_0_0_6"/>
<dbReference type="PRINTS" id="PR00344">
    <property type="entry name" value="BCTRLSENSOR"/>
</dbReference>